<dbReference type="AlphaFoldDB" id="A0A532V1T0"/>
<dbReference type="InterPro" id="IPR026444">
    <property type="entry name" value="Secre_tail"/>
</dbReference>
<comment type="caution">
    <text evidence="2">The sequence shown here is derived from an EMBL/GenBank/DDBJ whole genome shotgun (WGS) entry which is preliminary data.</text>
</comment>
<evidence type="ECO:0000313" key="2">
    <source>
        <dbReference type="EMBL" id="TKJ41089.1"/>
    </source>
</evidence>
<feature type="domain" description="Secretion system C-terminal sorting" evidence="1">
    <location>
        <begin position="668"/>
        <end position="741"/>
    </location>
</feature>
<organism evidence="2 3">
    <name type="scientific">candidate division LCP-89 bacterium B3_LCP</name>
    <dbReference type="NCBI Taxonomy" id="2012998"/>
    <lineage>
        <taxon>Bacteria</taxon>
        <taxon>Pseudomonadati</taxon>
        <taxon>Bacteria division LCP-89</taxon>
    </lineage>
</organism>
<evidence type="ECO:0000313" key="3">
    <source>
        <dbReference type="Proteomes" id="UP000319619"/>
    </source>
</evidence>
<sequence length="745" mass="81223">MRSVMFGMMIMLVTVSMALAGVPLGEWGGAITPGIDATGGPDAYGYTWIDSNEPGGPVLSWIDITTTGTLVGGLGDDNWVGPFSTGFPFHYYWYDVEQFYIGSNGYLEFGAPFNMAQPFPATIPLTSPPNDFLAVYVGDWYPGQSGQGSVYYWTNDADSLIVSFIDIPAWSTIGSHYFQVILTDTDSSITYQYGPQNGTVSNTDLLVGIENINGQVGLLHSADTYIPSNYVVRFEYPDNVTYIVHDLATIASANDQSGGFFTLNGESVQPWGKVKNAGNQAESSFQVRCLIESELGIPVYYEYVDAGPLNPGEELEVTFTQSWTPTSDGQYFYTIMANLPGDMNPNNDDVVTEARVMTLPGDMMYDDGSSEQGWTWMGGDGGLGQYFIPPTYPVTIDDIQFYITSGSATLPFEARISDDDGTYGAPGTGLFSQQVNAPTGNQWYSVDVSGQNIEITEGGFYVSWHMTGENSPGIGNDSSATQVGSRRSWEYTGVWAPFRNAETHDVMIRTGISGEAAIYNMTIDIEPVGGLPVIVSPGGSFDWTLQIANRESFTVEFDLWVLVNEALLIFGPATREIPGNMTPGMRTFTQQIPPGAPSNSYTYDGYLGDYETNTIWASDSFPFDIIIPPDGYQGSAQWQVSSFGDWLNENVETTTELPSTFGLNGAHPNPFNPTTVLSYKLQDASRVNLSVFDISGRLVAELVNSWRDAGVHEVTFDASGLTSGVYLYRLTAGEFTDTGKMVLMK</sequence>
<proteinExistence type="predicted"/>
<dbReference type="Pfam" id="PF18962">
    <property type="entry name" value="Por_Secre_tail"/>
    <property type="match status" value="1"/>
</dbReference>
<gene>
    <name evidence="2" type="ORF">CEE37_05325</name>
</gene>
<dbReference type="InterPro" id="IPR013783">
    <property type="entry name" value="Ig-like_fold"/>
</dbReference>
<name>A0A532V1T0_UNCL8</name>
<reference evidence="2 3" key="1">
    <citation type="submission" date="2017-06" db="EMBL/GenBank/DDBJ databases">
        <title>Novel microbial phyla capable of carbon fixation and sulfur reduction in deep-sea sediments.</title>
        <authorList>
            <person name="Huang J."/>
            <person name="Baker B."/>
            <person name="Wang Y."/>
        </authorList>
    </citation>
    <scope>NUCLEOTIDE SEQUENCE [LARGE SCALE GENOMIC DNA]</scope>
    <source>
        <strain evidence="2">B3_LCP</strain>
    </source>
</reference>
<dbReference type="Gene3D" id="2.60.40.10">
    <property type="entry name" value="Immunoglobulins"/>
    <property type="match status" value="1"/>
</dbReference>
<dbReference type="EMBL" id="NJBN01000003">
    <property type="protein sequence ID" value="TKJ41089.1"/>
    <property type="molecule type" value="Genomic_DNA"/>
</dbReference>
<dbReference type="NCBIfam" id="TIGR04183">
    <property type="entry name" value="Por_Secre_tail"/>
    <property type="match status" value="1"/>
</dbReference>
<dbReference type="Proteomes" id="UP000319619">
    <property type="component" value="Unassembled WGS sequence"/>
</dbReference>
<protein>
    <recommendedName>
        <fullName evidence="1">Secretion system C-terminal sorting domain-containing protein</fullName>
    </recommendedName>
</protein>
<evidence type="ECO:0000259" key="1">
    <source>
        <dbReference type="Pfam" id="PF18962"/>
    </source>
</evidence>
<accession>A0A532V1T0</accession>
<dbReference type="Gene3D" id="2.60.40.4070">
    <property type="match status" value="1"/>
</dbReference>